<protein>
    <submittedName>
        <fullName evidence="2">Alpha/beta hydrolase</fullName>
    </submittedName>
</protein>
<organism evidence="2 3">
    <name type="scientific">Paenibacillus solani</name>
    <dbReference type="NCBI Taxonomy" id="1705565"/>
    <lineage>
        <taxon>Bacteria</taxon>
        <taxon>Bacillati</taxon>
        <taxon>Bacillota</taxon>
        <taxon>Bacilli</taxon>
        <taxon>Bacillales</taxon>
        <taxon>Paenibacillaceae</taxon>
        <taxon>Paenibacillus</taxon>
    </lineage>
</organism>
<dbReference type="PANTHER" id="PTHR43798:SF33">
    <property type="entry name" value="HYDROLASE, PUTATIVE (AFU_ORTHOLOGUE AFUA_2G14860)-RELATED"/>
    <property type="match status" value="1"/>
</dbReference>
<dbReference type="PATRIC" id="fig|1705565.3.peg.4339"/>
<comment type="caution">
    <text evidence="2">The sequence shown here is derived from an EMBL/GenBank/DDBJ whole genome shotgun (WGS) entry which is preliminary data.</text>
</comment>
<dbReference type="InterPro" id="IPR029058">
    <property type="entry name" value="AB_hydrolase_fold"/>
</dbReference>
<sequence>MNLYETMVNNNGVLIHVTEVHRELRNEQVPLVIIPGLSESSEDYLSIMEKLSPRHMVVITLRGRGQSETPDSGYTLDDHISDIEAVIRHLGLHSFVLMGYSRGVSYQLGYAVKNPERIQGLIIGDYPAVHTKLPEGWVEFLASLPPWRGKALFDRMKPQTLHELQKESEKVELWDELAHLTCPVLVIRGAKPNSALSLEAAEHYKTVLPQAQIIEFEQHDHNIFEPDADMFIRTANSFMSEIRSNH</sequence>
<dbReference type="Gene3D" id="3.40.50.1820">
    <property type="entry name" value="alpha/beta hydrolase"/>
    <property type="match status" value="1"/>
</dbReference>
<dbReference type="InterPro" id="IPR000073">
    <property type="entry name" value="AB_hydrolase_1"/>
</dbReference>
<dbReference type="PANTHER" id="PTHR43798">
    <property type="entry name" value="MONOACYLGLYCEROL LIPASE"/>
    <property type="match status" value="1"/>
</dbReference>
<dbReference type="InterPro" id="IPR050266">
    <property type="entry name" value="AB_hydrolase_sf"/>
</dbReference>
<dbReference type="EMBL" id="LIUT01000001">
    <property type="protein sequence ID" value="KOR89719.1"/>
    <property type="molecule type" value="Genomic_DNA"/>
</dbReference>
<dbReference type="GO" id="GO:0016020">
    <property type="term" value="C:membrane"/>
    <property type="evidence" value="ECO:0007669"/>
    <property type="project" value="TreeGrafter"/>
</dbReference>
<keyword evidence="3" id="KW-1185">Reference proteome</keyword>
<evidence type="ECO:0000313" key="3">
    <source>
        <dbReference type="Proteomes" id="UP000036932"/>
    </source>
</evidence>
<proteinExistence type="predicted"/>
<keyword evidence="2" id="KW-0378">Hydrolase</keyword>
<feature type="domain" description="AB hydrolase-1" evidence="1">
    <location>
        <begin position="30"/>
        <end position="218"/>
    </location>
</feature>
<reference evidence="3" key="1">
    <citation type="submission" date="2015-08" db="EMBL/GenBank/DDBJ databases">
        <title>Genome sequencing project for genomic taxonomy and phylogenomics of Bacillus-like bacteria.</title>
        <authorList>
            <person name="Liu B."/>
            <person name="Wang J."/>
            <person name="Zhu Y."/>
            <person name="Liu G."/>
            <person name="Chen Q."/>
            <person name="Chen Z."/>
            <person name="Lan J."/>
            <person name="Che J."/>
            <person name="Ge C."/>
            <person name="Shi H."/>
            <person name="Pan Z."/>
            <person name="Liu X."/>
        </authorList>
    </citation>
    <scope>NUCLEOTIDE SEQUENCE [LARGE SCALE GENOMIC DNA]</scope>
    <source>
        <strain evidence="3">FJAT-22460</strain>
    </source>
</reference>
<dbReference type="AlphaFoldDB" id="A0A0M1P6Q0"/>
<accession>A0A0M1P6Q0</accession>
<evidence type="ECO:0000313" key="2">
    <source>
        <dbReference type="EMBL" id="KOR89719.1"/>
    </source>
</evidence>
<dbReference type="GO" id="GO:0016787">
    <property type="term" value="F:hydrolase activity"/>
    <property type="evidence" value="ECO:0007669"/>
    <property type="project" value="UniProtKB-KW"/>
</dbReference>
<name>A0A0M1P6Q0_9BACL</name>
<dbReference type="RefSeq" id="WP_054402751.1">
    <property type="nucleotide sequence ID" value="NZ_LIUT01000001.1"/>
</dbReference>
<evidence type="ECO:0000259" key="1">
    <source>
        <dbReference type="Pfam" id="PF00561"/>
    </source>
</evidence>
<dbReference type="Proteomes" id="UP000036932">
    <property type="component" value="Unassembled WGS sequence"/>
</dbReference>
<dbReference type="Pfam" id="PF00561">
    <property type="entry name" value="Abhydrolase_1"/>
    <property type="match status" value="1"/>
</dbReference>
<dbReference type="SUPFAM" id="SSF53474">
    <property type="entry name" value="alpha/beta-Hydrolases"/>
    <property type="match status" value="1"/>
</dbReference>
<gene>
    <name evidence="2" type="ORF">AM231_11650</name>
</gene>